<proteinExistence type="predicted"/>
<evidence type="ECO:0008006" key="4">
    <source>
        <dbReference type="Google" id="ProtNLM"/>
    </source>
</evidence>
<protein>
    <recommendedName>
        <fullName evidence="4">DUF1080 domain-containing protein</fullName>
    </recommendedName>
</protein>
<evidence type="ECO:0000313" key="3">
    <source>
        <dbReference type="Proteomes" id="UP001156666"/>
    </source>
</evidence>
<dbReference type="Gene3D" id="2.60.120.560">
    <property type="entry name" value="Exo-inulinase, domain 1"/>
    <property type="match status" value="1"/>
</dbReference>
<dbReference type="Proteomes" id="UP001156666">
    <property type="component" value="Unassembled WGS sequence"/>
</dbReference>
<keyword evidence="3" id="KW-1185">Reference proteome</keyword>
<accession>A0AA37SP14</accession>
<feature type="chain" id="PRO_5041409920" description="DUF1080 domain-containing protein" evidence="1">
    <location>
        <begin position="21"/>
        <end position="220"/>
    </location>
</feature>
<reference evidence="2" key="1">
    <citation type="journal article" date="2014" name="Int. J. Syst. Evol. Microbiol.">
        <title>Complete genome sequence of Corynebacterium casei LMG S-19264T (=DSM 44701T), isolated from a smear-ripened cheese.</title>
        <authorList>
            <consortium name="US DOE Joint Genome Institute (JGI-PGF)"/>
            <person name="Walter F."/>
            <person name="Albersmeier A."/>
            <person name="Kalinowski J."/>
            <person name="Ruckert C."/>
        </authorList>
    </citation>
    <scope>NUCLEOTIDE SEQUENCE</scope>
    <source>
        <strain evidence="2">NBRC 108769</strain>
    </source>
</reference>
<evidence type="ECO:0000313" key="2">
    <source>
        <dbReference type="EMBL" id="GLR17350.1"/>
    </source>
</evidence>
<dbReference type="RefSeq" id="WP_235294060.1">
    <property type="nucleotide sequence ID" value="NZ_BSOH01000011.1"/>
</dbReference>
<keyword evidence="1" id="KW-0732">Signal</keyword>
<comment type="caution">
    <text evidence="2">The sequence shown here is derived from an EMBL/GenBank/DDBJ whole genome shotgun (WGS) entry which is preliminary data.</text>
</comment>
<sequence length="220" mass="24916">MKNLNLIALFLFLGQCLTNAQDLPLVYENDFASSETSGFIFTDANAWRITDGALELYGKSDYKPPFRSPFNIAIIDDLIVGDFTMKVDLKQTGKEYGHRDMCLFFGINDPTNFYYVHIASVADDHAHNIFLVNDEARRKIGTFTTEGVTWGNSWNKVKIERVVENGSIKIYFNDMNKPIMETTDLHFPAGSIGFGSFDDTGMIDNIKIYGEKTTLQKSFK</sequence>
<reference evidence="2" key="2">
    <citation type="submission" date="2023-01" db="EMBL/GenBank/DDBJ databases">
        <title>Draft genome sequence of Portibacter lacus strain NBRC 108769.</title>
        <authorList>
            <person name="Sun Q."/>
            <person name="Mori K."/>
        </authorList>
    </citation>
    <scope>NUCLEOTIDE SEQUENCE</scope>
    <source>
        <strain evidence="2">NBRC 108769</strain>
    </source>
</reference>
<gene>
    <name evidence="2" type="ORF">GCM10007940_19650</name>
</gene>
<organism evidence="2 3">
    <name type="scientific">Portibacter lacus</name>
    <dbReference type="NCBI Taxonomy" id="1099794"/>
    <lineage>
        <taxon>Bacteria</taxon>
        <taxon>Pseudomonadati</taxon>
        <taxon>Bacteroidota</taxon>
        <taxon>Saprospiria</taxon>
        <taxon>Saprospirales</taxon>
        <taxon>Haliscomenobacteraceae</taxon>
        <taxon>Portibacter</taxon>
    </lineage>
</organism>
<dbReference type="AlphaFoldDB" id="A0AA37SP14"/>
<evidence type="ECO:0000256" key="1">
    <source>
        <dbReference type="SAM" id="SignalP"/>
    </source>
</evidence>
<feature type="signal peptide" evidence="1">
    <location>
        <begin position="1"/>
        <end position="20"/>
    </location>
</feature>
<name>A0AA37SP14_9BACT</name>
<dbReference type="EMBL" id="BSOH01000011">
    <property type="protein sequence ID" value="GLR17350.1"/>
    <property type="molecule type" value="Genomic_DNA"/>
</dbReference>